<feature type="compositionally biased region" description="Acidic residues" evidence="2">
    <location>
        <begin position="720"/>
        <end position="729"/>
    </location>
</feature>
<feature type="transmembrane region" description="Helical" evidence="3">
    <location>
        <begin position="115"/>
        <end position="139"/>
    </location>
</feature>
<dbReference type="PANTHER" id="PTHR12064:SF97">
    <property type="entry name" value="METAL TRANSPORTER CNNM-5"/>
    <property type="match status" value="1"/>
</dbReference>
<keyword evidence="3" id="KW-1133">Transmembrane helix</keyword>
<dbReference type="GO" id="GO:0030026">
    <property type="term" value="P:intracellular manganese ion homeostasis"/>
    <property type="evidence" value="ECO:0007669"/>
    <property type="project" value="TreeGrafter"/>
</dbReference>
<dbReference type="AlphaFoldDB" id="A0A218ZF65"/>
<reference evidence="5 6" key="1">
    <citation type="submission" date="2017-04" db="EMBL/GenBank/DDBJ databases">
        <title>Draft genome sequence of Marssonina coronaria NL1: causal agent of apple blotch.</title>
        <authorList>
            <person name="Cheng Q."/>
        </authorList>
    </citation>
    <scope>NUCLEOTIDE SEQUENCE [LARGE SCALE GENOMIC DNA]</scope>
    <source>
        <strain evidence="5 6">NL1</strain>
    </source>
</reference>
<comment type="caution">
    <text evidence="5">The sequence shown here is derived from an EMBL/GenBank/DDBJ whole genome shotgun (WGS) entry which is preliminary data.</text>
</comment>
<feature type="region of interest" description="Disordered" evidence="2">
    <location>
        <begin position="695"/>
        <end position="745"/>
    </location>
</feature>
<evidence type="ECO:0000259" key="4">
    <source>
        <dbReference type="Pfam" id="PF01595"/>
    </source>
</evidence>
<keyword evidence="1" id="KW-0677">Repeat</keyword>
<evidence type="ECO:0000313" key="6">
    <source>
        <dbReference type="Proteomes" id="UP000242519"/>
    </source>
</evidence>
<keyword evidence="3" id="KW-0472">Membrane</keyword>
<evidence type="ECO:0000256" key="1">
    <source>
        <dbReference type="ARBA" id="ARBA00022737"/>
    </source>
</evidence>
<dbReference type="OrthoDB" id="5353557at2759"/>
<dbReference type="EMBL" id="MZNU01000036">
    <property type="protein sequence ID" value="OWP06731.1"/>
    <property type="molecule type" value="Genomic_DNA"/>
</dbReference>
<dbReference type="GO" id="GO:0005737">
    <property type="term" value="C:cytoplasm"/>
    <property type="evidence" value="ECO:0007669"/>
    <property type="project" value="TreeGrafter"/>
</dbReference>
<feature type="region of interest" description="Disordered" evidence="2">
    <location>
        <begin position="517"/>
        <end position="566"/>
    </location>
</feature>
<evidence type="ECO:0000256" key="2">
    <source>
        <dbReference type="SAM" id="MobiDB-lite"/>
    </source>
</evidence>
<dbReference type="InterPro" id="IPR002550">
    <property type="entry name" value="CNNM"/>
</dbReference>
<proteinExistence type="predicted"/>
<accession>A0A218ZF65</accession>
<feature type="domain" description="CNNM transmembrane" evidence="4">
    <location>
        <begin position="63"/>
        <end position="229"/>
    </location>
</feature>
<evidence type="ECO:0000256" key="3">
    <source>
        <dbReference type="SAM" id="Phobius"/>
    </source>
</evidence>
<feature type="transmembrane region" description="Helical" evidence="3">
    <location>
        <begin position="145"/>
        <end position="163"/>
    </location>
</feature>
<dbReference type="InterPro" id="IPR045095">
    <property type="entry name" value="ACDP"/>
</dbReference>
<dbReference type="GO" id="GO:0010960">
    <property type="term" value="P:magnesium ion homeostasis"/>
    <property type="evidence" value="ECO:0007669"/>
    <property type="project" value="InterPro"/>
</dbReference>
<feature type="transmembrane region" description="Helical" evidence="3">
    <location>
        <begin position="175"/>
        <end position="201"/>
    </location>
</feature>
<name>A0A218ZF65_9HELO</name>
<feature type="transmembrane region" description="Helical" evidence="3">
    <location>
        <begin position="58"/>
        <end position="84"/>
    </location>
</feature>
<dbReference type="PANTHER" id="PTHR12064">
    <property type="entry name" value="METAL TRANSPORTER CNNM"/>
    <property type="match status" value="1"/>
</dbReference>
<gene>
    <name evidence="5" type="ORF">B2J93_23</name>
</gene>
<evidence type="ECO:0000313" key="5">
    <source>
        <dbReference type="EMBL" id="OWP06731.1"/>
    </source>
</evidence>
<feature type="region of interest" description="Disordered" evidence="2">
    <location>
        <begin position="808"/>
        <end position="842"/>
    </location>
</feature>
<feature type="region of interest" description="Disordered" evidence="2">
    <location>
        <begin position="646"/>
        <end position="676"/>
    </location>
</feature>
<protein>
    <recommendedName>
        <fullName evidence="4">CNNM transmembrane domain-containing protein</fullName>
    </recommendedName>
</protein>
<keyword evidence="6" id="KW-1185">Reference proteome</keyword>
<dbReference type="Proteomes" id="UP000242519">
    <property type="component" value="Unassembled WGS sequence"/>
</dbReference>
<dbReference type="InterPro" id="IPR046342">
    <property type="entry name" value="CBS_dom_sf"/>
</dbReference>
<feature type="region of interest" description="Disordered" evidence="2">
    <location>
        <begin position="601"/>
        <end position="626"/>
    </location>
</feature>
<keyword evidence="3" id="KW-0812">Transmembrane</keyword>
<dbReference type="Pfam" id="PF01595">
    <property type="entry name" value="CNNM"/>
    <property type="match status" value="1"/>
</dbReference>
<dbReference type="Gene3D" id="3.10.580.10">
    <property type="entry name" value="CBS-domain"/>
    <property type="match status" value="1"/>
</dbReference>
<organism evidence="5 6">
    <name type="scientific">Diplocarpon coronariae</name>
    <dbReference type="NCBI Taxonomy" id="2795749"/>
    <lineage>
        <taxon>Eukaryota</taxon>
        <taxon>Fungi</taxon>
        <taxon>Dikarya</taxon>
        <taxon>Ascomycota</taxon>
        <taxon>Pezizomycotina</taxon>
        <taxon>Leotiomycetes</taxon>
        <taxon>Helotiales</taxon>
        <taxon>Drepanopezizaceae</taxon>
        <taxon>Diplocarpon</taxon>
    </lineage>
</organism>
<sequence length="921" mass="102367">MATRLGALIYHRRHPEHVVNPPYWHWRRDDIVDGTSDPGIVTQDRQYNYLVFYGPAQVSMIVVATLLVIFCALLTGLTLAVCGLDMDYLQLRSITGTWKERRHAKEVLRMKRHSTWMLCSLILVAVACSQTFPFVIQSVWHGPQLWVPLLISTLTMAIFVEILPQYIIPKRAITWGFYCWPIIWGCMLATSPISFPIAWLLNRFHMKKDQYGIFKNDELAVIIQHHEEAAKQGGKLGQDAARIMLGALKLESQRLAANSPAESDEKHCEKDVEKADASVSRGMIVTWGAVKTISIDDTVDEDFIKKIKAWSYSRIPVIGPLPTNDGAGVPADHCSCHSSDLATQDHDCKDPWEGGQLFGFLHIKYLVGLDTRNRGWVKSDNKLTVRDLPLYPIPIVRDDMSVYELLNLFQLGMIAVVVHDPQDGAVFESTVKADGNHRPAFWTATERTNTRFMSNLKGEKARDHWTMDYLKAAQAAAENPDKARQNVLGIRCPKPLGIVTFEDIIDMILQKTSRDESDFFDRDASTPSTKSKKPGDYRHNTSTIASNALPHSPRKSHVTFDESINPGTLRQRKVSHKIRSHGGLDGADDSIDGYASSIKLPKRRQSAESSYTINNDGGFHGPNESSASLDRNILMTAEEIIELANTSSSACPGNPYSHGKAASLPTRRGDSPLSEQAKNELRIVSAASRIPVPTLRRVGPFSRGNSSKSEKERPSQAPEEQPEEGQEMDEMPKSTTPIPFSSAGPFPASSLACKLKFSGIDIGDIEGTFEPPKLDGHAREKSGENASLFSWSSSDEAHQMTCAYDASPVPAGEKPRTPPTHDSLNATTEEKEPPEPYPGFPAELLEDRMKENRVPKFSSKTLPRNVGNEIDFGTLCQVQNADIPPARESSFHDDRALLPSQRRLLDHSSTGLATRSSSLWF</sequence>
<dbReference type="InParanoid" id="A0A218ZF65"/>
<dbReference type="STRING" id="503106.A0A218ZF65"/>